<organismHost>
    <name type="scientific">Felidae</name>
    <name type="common">cat family</name>
    <dbReference type="NCBI Taxonomy" id="9681"/>
</organismHost>
<reference evidence="3" key="4">
    <citation type="submission" date="2018-03" db="EMBL/GenBank/DDBJ databases">
        <title>Feline Herpesvirus 1 isolate HR-1.</title>
        <authorList>
            <person name="Tian J."/>
            <person name="Liu Y."/>
            <person name="Liu X."/>
            <person name="Sun X."/>
            <person name="Zhang J."/>
            <person name="Qu L."/>
        </authorList>
    </citation>
    <scope>NUCLEOTIDE SEQUENCE</scope>
    <source>
        <strain evidence="3">HR-1</strain>
    </source>
</reference>
<organism evidence="1 5">
    <name type="scientific">Feline herpesvirus 1</name>
    <name type="common">FeHV-1</name>
    <name type="synonym">Feline viral rhinotracheitis virus</name>
    <dbReference type="NCBI Taxonomy" id="10334"/>
    <lineage>
        <taxon>Viruses</taxon>
        <taxon>Duplodnaviria</taxon>
        <taxon>Heunggongvirae</taxon>
        <taxon>Peploviricota</taxon>
        <taxon>Herviviricetes</taxon>
        <taxon>Herpesvirales</taxon>
        <taxon>Orthoherpesviridae</taxon>
        <taxon>Alphaherpesvirinae</taxon>
        <taxon>Varicellovirus</taxon>
        <taxon>Varicellovirus felidalpha1</taxon>
    </lineage>
</organism>
<dbReference type="RefSeq" id="YP_003331586.1">
    <property type="nucleotide sequence ID" value="NC_013590.2"/>
</dbReference>
<evidence type="ECO:0000313" key="4">
    <source>
        <dbReference type="Proteomes" id="UP000098246"/>
    </source>
</evidence>
<dbReference type="EMBL" id="KR296657">
    <property type="protein sequence ID" value="ANG65605.1"/>
    <property type="molecule type" value="Genomic_DNA"/>
</dbReference>
<evidence type="ECO:0000313" key="1">
    <source>
        <dbReference type="EMBL" id="ACT88360.1"/>
    </source>
</evidence>
<dbReference type="EMBL" id="FJ478159">
    <property type="protein sequence ID" value="ACT88360.1"/>
    <property type="molecule type" value="Genomic_DNA"/>
</dbReference>
<evidence type="ECO:0000313" key="2">
    <source>
        <dbReference type="EMBL" id="ANG65605.1"/>
    </source>
</evidence>
<reference evidence="1 5" key="2">
    <citation type="journal article" date="2010" name="Virology">
        <title>Complete genomic sequence and an infectious BAC clone of feline herpesvirus-1 (FHV-1).</title>
        <authorList>
            <person name="Tai S.H."/>
            <person name="Niikura M."/>
            <person name="Cheng H.H."/>
            <person name="Kruger J.M."/>
            <person name="Wise A.G."/>
            <person name="Maes R.K."/>
        </authorList>
    </citation>
    <scope>NUCLEOTIDE SEQUENCE [LARGE SCALE GENOMIC DNA]</scope>
    <source>
        <strain evidence="1">C-27</strain>
    </source>
</reference>
<dbReference type="GeneID" id="8658594"/>
<keyword evidence="5" id="KW-1185">Reference proteome</keyword>
<dbReference type="KEGG" id="vg:8658594"/>
<protein>
    <submittedName>
        <fullName evidence="1">Virion protein US2</fullName>
    </submittedName>
</protein>
<reference evidence="2 4" key="3">
    <citation type="submission" date="2015-04" db="EMBL/GenBank/DDBJ databases">
        <title>Diversity among historical and modern clinical isolates of feline herpesvirus 1.</title>
        <authorList>
            <person name="Vaz P.K."/>
            <person name="Job N."/>
            <person name="Horsington J."/>
            <person name="Hartley C.A."/>
            <person name="Ficorilli N."/>
            <person name="Browning G.F."/>
            <person name="Devlin J.M."/>
        </authorList>
    </citation>
    <scope>NUCLEOTIDE SEQUENCE [LARGE SCALE GENOMIC DNA]</scope>
    <source>
        <strain evidence="2">Feligen</strain>
    </source>
</reference>
<evidence type="ECO:0000313" key="5">
    <source>
        <dbReference type="Proteomes" id="UP000149016"/>
    </source>
</evidence>
<dbReference type="EMBL" id="MH027314">
    <property type="protein sequence ID" value="AVR53425.1"/>
    <property type="molecule type" value="mRNA"/>
</dbReference>
<evidence type="ECO:0000313" key="3">
    <source>
        <dbReference type="EMBL" id="AVR53425.1"/>
    </source>
</evidence>
<proteinExistence type="evidence at transcript level"/>
<dbReference type="Proteomes" id="UP000098246">
    <property type="component" value="Segment"/>
</dbReference>
<reference evidence="1" key="1">
    <citation type="submission" date="2009-12" db="EMBL/GenBank/DDBJ databases">
        <authorList>
            <person name="Tai S.-H."/>
            <person name="Niikura M."/>
            <person name="Cheng H.H."/>
            <person name="Kruger J.M."/>
            <person name="Wise A.G."/>
            <person name="Maes R.K."/>
        </authorList>
    </citation>
    <scope>NUCLEOTIDE SEQUENCE</scope>
    <source>
        <strain evidence="1">C-27</strain>
    </source>
</reference>
<accession>D1FXY4</accession>
<dbReference type="Proteomes" id="UP000149016">
    <property type="component" value="Segment"/>
</dbReference>
<gene>
    <name evidence="1" type="primary">US2</name>
</gene>
<sequence length="102" mass="12136">MSPYKSVAPKDSYIRQINPFTNFRLYLVVREFILTLIPRSYLYRTHQNPRSDVTGISSIDSYNGSQYQRWAQHKMDKIIGLEDYYHIRHSVGQSKICYIIML</sequence>
<name>D1FXY4_FHV1</name>